<dbReference type="Proteomes" id="UP001501725">
    <property type="component" value="Unassembled WGS sequence"/>
</dbReference>
<sequence length="160" mass="17907">MAAMIPLPTTEYPRRGRKPGRPIEISEDEKTRMRAAREQGKGLRAIASQFGGSLPRVREIVSDVTVQKQEPEDHALKIAEAVRLFEAGECRRNIARALHVHHNTVRDWLCAEGLLPHLNTSPNPAPGEKLSNPKDEPRTWPVGDITSNKIFNVNAHATWL</sequence>
<evidence type="ECO:0008006" key="4">
    <source>
        <dbReference type="Google" id="ProtNLM"/>
    </source>
</evidence>
<feature type="region of interest" description="Disordered" evidence="1">
    <location>
        <begin position="120"/>
        <end position="143"/>
    </location>
</feature>
<accession>A0ABP8GQB6</accession>
<reference evidence="3" key="1">
    <citation type="journal article" date="2019" name="Int. J. Syst. Evol. Microbiol.">
        <title>The Global Catalogue of Microorganisms (GCM) 10K type strain sequencing project: providing services to taxonomists for standard genome sequencing and annotation.</title>
        <authorList>
            <consortium name="The Broad Institute Genomics Platform"/>
            <consortium name="The Broad Institute Genome Sequencing Center for Infectious Disease"/>
            <person name="Wu L."/>
            <person name="Ma J."/>
        </authorList>
    </citation>
    <scope>NUCLEOTIDE SEQUENCE [LARGE SCALE GENOMIC DNA]</scope>
    <source>
        <strain evidence="3">JCM 17919</strain>
    </source>
</reference>
<name>A0ABP8GQB6_9BACT</name>
<evidence type="ECO:0000256" key="1">
    <source>
        <dbReference type="SAM" id="MobiDB-lite"/>
    </source>
</evidence>
<gene>
    <name evidence="2" type="ORF">GCM10023184_18310</name>
</gene>
<dbReference type="RefSeq" id="WP_345255264.1">
    <property type="nucleotide sequence ID" value="NZ_BAABGY010000007.1"/>
</dbReference>
<keyword evidence="3" id="KW-1185">Reference proteome</keyword>
<dbReference type="EMBL" id="BAABGY010000007">
    <property type="protein sequence ID" value="GAA4328436.1"/>
    <property type="molecule type" value="Genomic_DNA"/>
</dbReference>
<organism evidence="2 3">
    <name type="scientific">Flaviaesturariibacter amylovorans</name>
    <dbReference type="NCBI Taxonomy" id="1084520"/>
    <lineage>
        <taxon>Bacteria</taxon>
        <taxon>Pseudomonadati</taxon>
        <taxon>Bacteroidota</taxon>
        <taxon>Chitinophagia</taxon>
        <taxon>Chitinophagales</taxon>
        <taxon>Chitinophagaceae</taxon>
        <taxon>Flaviaestuariibacter</taxon>
    </lineage>
</organism>
<evidence type="ECO:0000313" key="2">
    <source>
        <dbReference type="EMBL" id="GAA4328436.1"/>
    </source>
</evidence>
<evidence type="ECO:0000313" key="3">
    <source>
        <dbReference type="Proteomes" id="UP001501725"/>
    </source>
</evidence>
<dbReference type="Pfam" id="PF13384">
    <property type="entry name" value="HTH_23"/>
    <property type="match status" value="1"/>
</dbReference>
<proteinExistence type="predicted"/>
<comment type="caution">
    <text evidence="2">The sequence shown here is derived from an EMBL/GenBank/DDBJ whole genome shotgun (WGS) entry which is preliminary data.</text>
</comment>
<feature type="region of interest" description="Disordered" evidence="1">
    <location>
        <begin position="1"/>
        <end position="31"/>
    </location>
</feature>
<protein>
    <recommendedName>
        <fullName evidence="4">Helix-turn-helix domain-containing protein</fullName>
    </recommendedName>
</protein>